<dbReference type="AlphaFoldDB" id="A0A1I5YKD7"/>
<protein>
    <submittedName>
        <fullName evidence="4">Ribonuclease J</fullName>
    </submittedName>
</protein>
<dbReference type="InterPro" id="IPR042173">
    <property type="entry name" value="RNase_J_2"/>
</dbReference>
<reference evidence="4 5" key="1">
    <citation type="submission" date="2016-10" db="EMBL/GenBank/DDBJ databases">
        <authorList>
            <person name="de Groot N.N."/>
        </authorList>
    </citation>
    <scope>NUCLEOTIDE SEQUENCE [LARGE SCALE GENOMIC DNA]</scope>
    <source>
        <strain evidence="4 5">DSM 20581</strain>
    </source>
</reference>
<evidence type="ECO:0000259" key="3">
    <source>
        <dbReference type="SMART" id="SM00849"/>
    </source>
</evidence>
<evidence type="ECO:0000313" key="4">
    <source>
        <dbReference type="EMBL" id="SFQ44694.1"/>
    </source>
</evidence>
<dbReference type="EMBL" id="FOXW01000009">
    <property type="protein sequence ID" value="SFQ44694.1"/>
    <property type="molecule type" value="Genomic_DNA"/>
</dbReference>
<organism evidence="4 5">
    <name type="scientific">Desemzia incerta</name>
    <dbReference type="NCBI Taxonomy" id="82801"/>
    <lineage>
        <taxon>Bacteria</taxon>
        <taxon>Bacillati</taxon>
        <taxon>Bacillota</taxon>
        <taxon>Bacilli</taxon>
        <taxon>Lactobacillales</taxon>
        <taxon>Carnobacteriaceae</taxon>
        <taxon>Desemzia</taxon>
    </lineage>
</organism>
<keyword evidence="5" id="KW-1185">Reference proteome</keyword>
<dbReference type="SMART" id="SM00849">
    <property type="entry name" value="Lactamase_B"/>
    <property type="match status" value="1"/>
</dbReference>
<dbReference type="SUPFAM" id="SSF56281">
    <property type="entry name" value="Metallo-hydrolase/oxidoreductase"/>
    <property type="match status" value="1"/>
</dbReference>
<dbReference type="Pfam" id="PF12706">
    <property type="entry name" value="Lactamase_B_2"/>
    <property type="match status" value="1"/>
</dbReference>
<gene>
    <name evidence="4" type="ORF">SAMN04488506_2074</name>
</gene>
<keyword evidence="2" id="KW-0694">RNA-binding</keyword>
<dbReference type="PANTHER" id="PTHR43694">
    <property type="entry name" value="RIBONUCLEASE J"/>
    <property type="match status" value="1"/>
</dbReference>
<keyword evidence="1" id="KW-0378">Hydrolase</keyword>
<dbReference type="OrthoDB" id="9803916at2"/>
<keyword evidence="1" id="KW-0269">Exonuclease</keyword>
<dbReference type="PANTHER" id="PTHR43694:SF1">
    <property type="entry name" value="RIBONUCLEASE J"/>
    <property type="match status" value="1"/>
</dbReference>
<dbReference type="InterPro" id="IPR036866">
    <property type="entry name" value="RibonucZ/Hydroxyglut_hydro"/>
</dbReference>
<name>A0A1I5YKD7_9LACT</name>
<evidence type="ECO:0000256" key="1">
    <source>
        <dbReference type="ARBA" id="ARBA00022839"/>
    </source>
</evidence>
<proteinExistence type="predicted"/>
<dbReference type="STRING" id="82801.SAMN04488506_2074"/>
<evidence type="ECO:0000256" key="2">
    <source>
        <dbReference type="ARBA" id="ARBA00022884"/>
    </source>
</evidence>
<accession>A0A1I5YKD7</accession>
<dbReference type="Proteomes" id="UP000199136">
    <property type="component" value="Unassembled WGS sequence"/>
</dbReference>
<dbReference type="RefSeq" id="WP_092481085.1">
    <property type="nucleotide sequence ID" value="NZ_FOXW01000009.1"/>
</dbReference>
<dbReference type="Gene3D" id="3.40.50.10710">
    <property type="entry name" value="Metallo-hydrolase/oxidoreductase"/>
    <property type="match status" value="1"/>
</dbReference>
<feature type="domain" description="Metallo-beta-lactamase" evidence="3">
    <location>
        <begin position="14"/>
        <end position="219"/>
    </location>
</feature>
<keyword evidence="1" id="KW-0540">Nuclease</keyword>
<dbReference type="InterPro" id="IPR001279">
    <property type="entry name" value="Metallo-B-lactamas"/>
</dbReference>
<sequence length="435" mass="49123">MTTFQIWNGLNTIGGNIVEIRTETARVICDFGLTGIGKVIENTDGLSEMEYLVKHGFMPAIPELYDTSAFQTITLSSYEDSSLETAIFISHLHLDHMGLLKYLPATTKVYLSEETDKLYQTLVAVGEEDKSHVERITFSDDEKIQIGDIQVQPKLTDHDTIGACAFFIEAPGLKLIHSGDVRLTGYYPERVEKWVQEAANWHPDVLLLEGTTFSFESPKESGFDSEKGLVENWKQLLQSTTNQIIFYNPYIRNVDRLRNVSLATEECGRIFVFEESYAQLMHAFYPNETWTVLTESAIDLQKQSDIEWISLAEVQQHPEQYVLQNSFKNIEAVSTFDKGIYAHSNGEPLGDYDSNYAVLLDKLAANQFEFLPFSASGHAAQGDLIGIAQKVHAKHTIPWHTFEPEKMHRIFIAEGVPSFLAEKGVVYSASEIEQD</sequence>
<dbReference type="GO" id="GO:0004527">
    <property type="term" value="F:exonuclease activity"/>
    <property type="evidence" value="ECO:0007669"/>
    <property type="project" value="UniProtKB-KW"/>
</dbReference>
<evidence type="ECO:0000313" key="5">
    <source>
        <dbReference type="Proteomes" id="UP000199136"/>
    </source>
</evidence>
<dbReference type="Gene3D" id="3.60.15.10">
    <property type="entry name" value="Ribonuclease Z/Hydroxyacylglutathione hydrolase-like"/>
    <property type="match status" value="1"/>
</dbReference>
<dbReference type="GO" id="GO:0003723">
    <property type="term" value="F:RNA binding"/>
    <property type="evidence" value="ECO:0007669"/>
    <property type="project" value="UniProtKB-KW"/>
</dbReference>